<feature type="compositionally biased region" description="Low complexity" evidence="2">
    <location>
        <begin position="851"/>
        <end position="875"/>
    </location>
</feature>
<name>A0A397VTQ8_9GLOM</name>
<dbReference type="PANTHER" id="PTHR47936">
    <property type="entry name" value="PPR_LONG DOMAIN-CONTAINING PROTEIN"/>
    <property type="match status" value="1"/>
</dbReference>
<reference evidence="3 4" key="1">
    <citation type="submission" date="2018-06" db="EMBL/GenBank/DDBJ databases">
        <title>Comparative genomics reveals the genomic features of Rhizophagus irregularis, R. cerebriforme, R. diaphanum and Gigaspora rosea, and their symbiotic lifestyle signature.</title>
        <authorList>
            <person name="Morin E."/>
            <person name="San Clemente H."/>
            <person name="Chen E.C.H."/>
            <person name="De La Providencia I."/>
            <person name="Hainaut M."/>
            <person name="Kuo A."/>
            <person name="Kohler A."/>
            <person name="Murat C."/>
            <person name="Tang N."/>
            <person name="Roy S."/>
            <person name="Loubradou J."/>
            <person name="Henrissat B."/>
            <person name="Grigoriev I.V."/>
            <person name="Corradi N."/>
            <person name="Roux C."/>
            <person name="Martin F.M."/>
        </authorList>
    </citation>
    <scope>NUCLEOTIDE SEQUENCE [LARGE SCALE GENOMIC DNA]</scope>
    <source>
        <strain evidence="3 4">DAOM 194757</strain>
    </source>
</reference>
<proteinExistence type="predicted"/>
<dbReference type="InterPro" id="IPR011990">
    <property type="entry name" value="TPR-like_helical_dom_sf"/>
</dbReference>
<dbReference type="STRING" id="44941.A0A397VTQ8"/>
<dbReference type="EMBL" id="QKWP01000186">
    <property type="protein sequence ID" value="RIB25141.1"/>
    <property type="molecule type" value="Genomic_DNA"/>
</dbReference>
<feature type="region of interest" description="Disordered" evidence="2">
    <location>
        <begin position="851"/>
        <end position="876"/>
    </location>
</feature>
<keyword evidence="1" id="KW-0677">Repeat</keyword>
<keyword evidence="4" id="KW-1185">Reference proteome</keyword>
<protein>
    <submittedName>
        <fullName evidence="3">Uncharacterized protein</fullName>
    </submittedName>
</protein>
<dbReference type="AlphaFoldDB" id="A0A397VTQ8"/>
<dbReference type="PANTHER" id="PTHR47936:SF1">
    <property type="entry name" value="PENTATRICOPEPTIDE REPEAT-CONTAINING PROTEIN GUN1, CHLOROPLASTIC"/>
    <property type="match status" value="1"/>
</dbReference>
<accession>A0A397VTQ8</accession>
<evidence type="ECO:0000313" key="3">
    <source>
        <dbReference type="EMBL" id="RIB25141.1"/>
    </source>
</evidence>
<organism evidence="3 4">
    <name type="scientific">Gigaspora rosea</name>
    <dbReference type="NCBI Taxonomy" id="44941"/>
    <lineage>
        <taxon>Eukaryota</taxon>
        <taxon>Fungi</taxon>
        <taxon>Fungi incertae sedis</taxon>
        <taxon>Mucoromycota</taxon>
        <taxon>Glomeromycotina</taxon>
        <taxon>Glomeromycetes</taxon>
        <taxon>Diversisporales</taxon>
        <taxon>Gigasporaceae</taxon>
        <taxon>Gigaspora</taxon>
    </lineage>
</organism>
<dbReference type="Gene3D" id="1.25.40.10">
    <property type="entry name" value="Tetratricopeptide repeat domain"/>
    <property type="match status" value="3"/>
</dbReference>
<gene>
    <name evidence="3" type="ORF">C2G38_2068208</name>
</gene>
<evidence type="ECO:0000256" key="2">
    <source>
        <dbReference type="SAM" id="MobiDB-lite"/>
    </source>
</evidence>
<dbReference type="OrthoDB" id="185373at2759"/>
<dbReference type="Proteomes" id="UP000266673">
    <property type="component" value="Unassembled WGS sequence"/>
</dbReference>
<evidence type="ECO:0000256" key="1">
    <source>
        <dbReference type="ARBA" id="ARBA00022737"/>
    </source>
</evidence>
<sequence>MIHDIFIKMKLPTNYSFVLRFFLHNKNLIGFSFTRNNCKSFKIHKNIVRTFANGNQGSLSTVPQVQFDPLPTNLAEQQKTYLRRMQSYLESNDLSSVVREFINLKNQNIVPTLGIYHVLLKSCAKTSDLQSAIQIINQMYADSHQSFMPTKETYKYFLNVVETSSDHLLTMNALRSIANGQVPLATLDSKSLADLRPMNVDIDLDLWKLILKSVTTAHKIYTTQKMDYFEDVKGLCETFIESFRGPYDEETWRLIIRALGSYPKENDTFQTMLQRIQDEQLLTSALYSEIIWALSRKSNIQLAKTYLDRMISKFNYTPSREAFYAMLSYYADLGRFKTVSNLINMYAPLIKDPQIQMTSQQNLRDLWEFDFSTVLMQAYVQALSKYILSQKRLEDQNDSILDDIIISRMQKTIEQLDFSKDDFTNSSFYSSWKELVNSLSKQSSTLDSNFPKFHRDHYDLIIRFNIFANQVSPKEFPLDKSLEMLKNMRGEGMEPTFETYRIVLEGYAQSSEFQIADEKSVSLRVEKALEIFDLIKLAGYDVDNIKVFQPLLESCLPHNSSRENIVKNPDLTGQQEEKKESYNENISLLRNSLTPKIFEIEKLMKSYKVKHTQASTITLFQQLASVGDYKNMWKRWTKLSLMGYRRNEELYETILRLASKDQIESEYAVNVVRHQMKRENPEVKPTFGIWKELMECCVKCEDGLTIKYLINEINQFIQEGNKLHEKMESNIANNIGMLKNDANIRPNEEDINFKLQMLILETCFRLPELHKEGENLMSQLLETKRKLINFEFWKVILNYLVKNSLADNFDNFNIHQTWEMFVDWRNEHFGFDKDLSRAFSVSNSPIPFMTTTKSSTKHSPSSSSLNQSSSSSEKSITIKLPHPPYRIKDIEIGYIYIKYLIRKKEFTLFKEVLNNLVLNFHSLSLPITFDHKSTNPSIDLSLLDLNVLEEFAYISWKQNNFDNLRWLQKNIIDRVNIDSYLNTPKNSIISHNVETVKLESFKTLSRWLKNCMKMSTVKDKSPSSSTEVIFKSLNHLANITNRKSPRK</sequence>
<evidence type="ECO:0000313" key="4">
    <source>
        <dbReference type="Proteomes" id="UP000266673"/>
    </source>
</evidence>
<comment type="caution">
    <text evidence="3">The sequence shown here is derived from an EMBL/GenBank/DDBJ whole genome shotgun (WGS) entry which is preliminary data.</text>
</comment>